<dbReference type="Proteomes" id="UP001432027">
    <property type="component" value="Unassembled WGS sequence"/>
</dbReference>
<feature type="region of interest" description="Disordered" evidence="1">
    <location>
        <begin position="1"/>
        <end position="109"/>
    </location>
</feature>
<evidence type="ECO:0000256" key="1">
    <source>
        <dbReference type="SAM" id="MobiDB-lite"/>
    </source>
</evidence>
<evidence type="ECO:0000313" key="3">
    <source>
        <dbReference type="Proteomes" id="UP001432027"/>
    </source>
</evidence>
<comment type="caution">
    <text evidence="2">The sequence shown here is derived from an EMBL/GenBank/DDBJ whole genome shotgun (WGS) entry which is preliminary data.</text>
</comment>
<evidence type="ECO:0008006" key="4">
    <source>
        <dbReference type="Google" id="ProtNLM"/>
    </source>
</evidence>
<keyword evidence="3" id="KW-1185">Reference proteome</keyword>
<feature type="compositionally biased region" description="Gly residues" evidence="1">
    <location>
        <begin position="19"/>
        <end position="28"/>
    </location>
</feature>
<feature type="compositionally biased region" description="Low complexity" evidence="1">
    <location>
        <begin position="73"/>
        <end position="84"/>
    </location>
</feature>
<name>A0AAV5UCM6_9BILA</name>
<gene>
    <name evidence="2" type="ORF">PENTCL1PPCAC_26312</name>
</gene>
<feature type="compositionally biased region" description="Polar residues" evidence="1">
    <location>
        <begin position="85"/>
        <end position="96"/>
    </location>
</feature>
<protein>
    <recommendedName>
        <fullName evidence="4">TAZ-type domain-containing protein</fullName>
    </recommendedName>
</protein>
<feature type="compositionally biased region" description="Low complexity" evidence="1">
    <location>
        <begin position="31"/>
        <end position="55"/>
    </location>
</feature>
<dbReference type="AlphaFoldDB" id="A0AAV5UCM6"/>
<reference evidence="2" key="1">
    <citation type="submission" date="2023-10" db="EMBL/GenBank/DDBJ databases">
        <title>Genome assembly of Pristionchus species.</title>
        <authorList>
            <person name="Yoshida K."/>
            <person name="Sommer R.J."/>
        </authorList>
    </citation>
    <scope>NUCLEOTIDE SEQUENCE</scope>
    <source>
        <strain evidence="2">RS0144</strain>
    </source>
</reference>
<accession>A0AAV5UCM6</accession>
<organism evidence="2 3">
    <name type="scientific">Pristionchus entomophagus</name>
    <dbReference type="NCBI Taxonomy" id="358040"/>
    <lineage>
        <taxon>Eukaryota</taxon>
        <taxon>Metazoa</taxon>
        <taxon>Ecdysozoa</taxon>
        <taxon>Nematoda</taxon>
        <taxon>Chromadorea</taxon>
        <taxon>Rhabditida</taxon>
        <taxon>Rhabditina</taxon>
        <taxon>Diplogasteromorpha</taxon>
        <taxon>Diplogasteroidea</taxon>
        <taxon>Neodiplogasteridae</taxon>
        <taxon>Pristionchus</taxon>
    </lineage>
</organism>
<sequence length="255" mass="27819">EYTAYIESKSIGGSSNVFGGSGGSGAGGDLTAKPTTTSQRTTTTRTTTIEKTTTKIPEIKHVTNGPKTATGRPSTKSPSSTTISDRSTSPVASSHPTEPPVTRGPTTASRGQCHDLFDMCSTLTPICHSRFNSTMKIIRTMNITVDQIKEIFDLMGFEKPVTSSEEEKEEMDEVIRGLTGFESEEEQDCGCRDDLCVSRCQRRRKPSCKKCQIFKRKVRELVLMVCPATCGSCDAVGKVPAIIKALVRFYTHDCR</sequence>
<evidence type="ECO:0000313" key="2">
    <source>
        <dbReference type="EMBL" id="GMT04138.1"/>
    </source>
</evidence>
<dbReference type="EMBL" id="BTSX01000006">
    <property type="protein sequence ID" value="GMT04138.1"/>
    <property type="molecule type" value="Genomic_DNA"/>
</dbReference>
<feature type="non-terminal residue" evidence="2">
    <location>
        <position position="1"/>
    </location>
</feature>
<proteinExistence type="predicted"/>